<protein>
    <submittedName>
        <fullName evidence="1">Uncharacterized protein</fullName>
    </submittedName>
</protein>
<evidence type="ECO:0000313" key="1">
    <source>
        <dbReference type="EMBL" id="MET9844385.1"/>
    </source>
</evidence>
<dbReference type="Proteomes" id="UP001550210">
    <property type="component" value="Unassembled WGS sequence"/>
</dbReference>
<keyword evidence="2" id="KW-1185">Reference proteome</keyword>
<name>A0ABV2UUE4_9ACTN</name>
<accession>A0ABV2UUE4</accession>
<proteinExistence type="predicted"/>
<gene>
    <name evidence="1" type="ORF">ABZZ21_07325</name>
</gene>
<evidence type="ECO:0000313" key="2">
    <source>
        <dbReference type="Proteomes" id="UP001550210"/>
    </source>
</evidence>
<sequence>MALTGRRLILLHLGPPGSESGPGTGSGWADPVGRVVVESFRQGRNGSSRIRLRRLAVPDRLVRIRVGVEWRAEVALIAAALPRATPFTLPD</sequence>
<reference evidence="1 2" key="1">
    <citation type="submission" date="2024-06" db="EMBL/GenBank/DDBJ databases">
        <title>The Natural Products Discovery Center: Release of the First 8490 Sequenced Strains for Exploring Actinobacteria Biosynthetic Diversity.</title>
        <authorList>
            <person name="Kalkreuter E."/>
            <person name="Kautsar S.A."/>
            <person name="Yang D."/>
            <person name="Bader C.D."/>
            <person name="Teijaro C.N."/>
            <person name="Fluegel L."/>
            <person name="Davis C.M."/>
            <person name="Simpson J.R."/>
            <person name="Lauterbach L."/>
            <person name="Steele A.D."/>
            <person name="Gui C."/>
            <person name="Meng S."/>
            <person name="Li G."/>
            <person name="Viehrig K."/>
            <person name="Ye F."/>
            <person name="Su P."/>
            <person name="Kiefer A.F."/>
            <person name="Nichols A."/>
            <person name="Cepeda A.J."/>
            <person name="Yan W."/>
            <person name="Fan B."/>
            <person name="Jiang Y."/>
            <person name="Adhikari A."/>
            <person name="Zheng C.-J."/>
            <person name="Schuster L."/>
            <person name="Cowan T.M."/>
            <person name="Smanski M.J."/>
            <person name="Chevrette M.G."/>
            <person name="De Carvalho L.P.S."/>
            <person name="Shen B."/>
        </authorList>
    </citation>
    <scope>NUCLEOTIDE SEQUENCE [LARGE SCALE GENOMIC DNA]</scope>
    <source>
        <strain evidence="1 2">NPDC006434</strain>
    </source>
</reference>
<dbReference type="RefSeq" id="WP_355393838.1">
    <property type="nucleotide sequence ID" value="NZ_JBEGHN010000059.1"/>
</dbReference>
<comment type="caution">
    <text evidence="1">The sequence shown here is derived from an EMBL/GenBank/DDBJ whole genome shotgun (WGS) entry which is preliminary data.</text>
</comment>
<dbReference type="EMBL" id="JBEXPZ010000007">
    <property type="protein sequence ID" value="MET9844385.1"/>
    <property type="molecule type" value="Genomic_DNA"/>
</dbReference>
<organism evidence="1 2">
    <name type="scientific">Streptomyces ossamyceticus</name>
    <dbReference type="NCBI Taxonomy" id="249581"/>
    <lineage>
        <taxon>Bacteria</taxon>
        <taxon>Bacillati</taxon>
        <taxon>Actinomycetota</taxon>
        <taxon>Actinomycetes</taxon>
        <taxon>Kitasatosporales</taxon>
        <taxon>Streptomycetaceae</taxon>
        <taxon>Streptomyces</taxon>
    </lineage>
</organism>